<keyword evidence="2" id="KW-1185">Reference proteome</keyword>
<dbReference type="AlphaFoldDB" id="A0A498KSN0"/>
<evidence type="ECO:0000313" key="2">
    <source>
        <dbReference type="Proteomes" id="UP000290289"/>
    </source>
</evidence>
<accession>A0A498KSN0</accession>
<dbReference type="EMBL" id="RDQH01000327">
    <property type="protein sequence ID" value="RXI08043.1"/>
    <property type="molecule type" value="Genomic_DNA"/>
</dbReference>
<gene>
    <name evidence="1" type="ORF">DVH24_014609</name>
</gene>
<comment type="caution">
    <text evidence="1">The sequence shown here is derived from an EMBL/GenBank/DDBJ whole genome shotgun (WGS) entry which is preliminary data.</text>
</comment>
<evidence type="ECO:0000313" key="1">
    <source>
        <dbReference type="EMBL" id="RXI08043.1"/>
    </source>
</evidence>
<name>A0A498KSN0_MALDO</name>
<reference evidence="1 2" key="1">
    <citation type="submission" date="2018-10" db="EMBL/GenBank/DDBJ databases">
        <title>A high-quality apple genome assembly.</title>
        <authorList>
            <person name="Hu J."/>
        </authorList>
    </citation>
    <scope>NUCLEOTIDE SEQUENCE [LARGE SCALE GENOMIC DNA]</scope>
    <source>
        <strain evidence="2">cv. HFTH1</strain>
        <tissue evidence="1">Young leaf</tissue>
    </source>
</reference>
<sequence length="97" mass="11003">MPHSATVLKSVKLYKMLYYQNRHGCGFRAPHISCTILHHNLSPRLLSIHGAISALPNPPPLNPHFHSPSSLNQYELTKIITVAEKCFLVQQCTKRLF</sequence>
<proteinExistence type="predicted"/>
<dbReference type="Proteomes" id="UP000290289">
    <property type="component" value="Chromosome 1"/>
</dbReference>
<protein>
    <submittedName>
        <fullName evidence="1">Uncharacterized protein</fullName>
    </submittedName>
</protein>
<organism evidence="1 2">
    <name type="scientific">Malus domestica</name>
    <name type="common">Apple</name>
    <name type="synonym">Pyrus malus</name>
    <dbReference type="NCBI Taxonomy" id="3750"/>
    <lineage>
        <taxon>Eukaryota</taxon>
        <taxon>Viridiplantae</taxon>
        <taxon>Streptophyta</taxon>
        <taxon>Embryophyta</taxon>
        <taxon>Tracheophyta</taxon>
        <taxon>Spermatophyta</taxon>
        <taxon>Magnoliopsida</taxon>
        <taxon>eudicotyledons</taxon>
        <taxon>Gunneridae</taxon>
        <taxon>Pentapetalae</taxon>
        <taxon>rosids</taxon>
        <taxon>fabids</taxon>
        <taxon>Rosales</taxon>
        <taxon>Rosaceae</taxon>
        <taxon>Amygdaloideae</taxon>
        <taxon>Maleae</taxon>
        <taxon>Malus</taxon>
    </lineage>
</organism>